<keyword evidence="8" id="KW-0675">Receptor</keyword>
<dbReference type="InterPro" id="IPR006201">
    <property type="entry name" value="Neur_channel"/>
</dbReference>
<dbReference type="Pfam" id="PF02932">
    <property type="entry name" value="Neur_chan_memb"/>
    <property type="match status" value="1"/>
</dbReference>
<dbReference type="Pfam" id="PF02931">
    <property type="entry name" value="Neur_chan_LBD"/>
    <property type="match status" value="1"/>
</dbReference>
<keyword evidence="5" id="KW-0406">Ion transport</keyword>
<keyword evidence="2 5" id="KW-0812">Transmembrane</keyword>
<name>A0A9Q1H4R9_HOLLE</name>
<dbReference type="InterPro" id="IPR038050">
    <property type="entry name" value="Neuro_actylchol_rec"/>
</dbReference>
<feature type="transmembrane region" description="Helical" evidence="5">
    <location>
        <begin position="248"/>
        <end position="266"/>
    </location>
</feature>
<feature type="transmembrane region" description="Helical" evidence="5">
    <location>
        <begin position="286"/>
        <end position="305"/>
    </location>
</feature>
<dbReference type="PRINTS" id="PR00252">
    <property type="entry name" value="NRIONCHANNEL"/>
</dbReference>
<keyword evidence="5" id="KW-0407">Ion channel</keyword>
<reference evidence="8" key="1">
    <citation type="submission" date="2021-10" db="EMBL/GenBank/DDBJ databases">
        <title>Tropical sea cucumber genome reveals ecological adaptation and Cuvierian tubules defense mechanism.</title>
        <authorList>
            <person name="Chen T."/>
        </authorList>
    </citation>
    <scope>NUCLEOTIDE SEQUENCE</scope>
    <source>
        <strain evidence="8">Nanhai2018</strain>
        <tissue evidence="8">Muscle</tissue>
    </source>
</reference>
<keyword evidence="4 5" id="KW-0472">Membrane</keyword>
<dbReference type="Gene3D" id="2.70.170.10">
    <property type="entry name" value="Neurotransmitter-gated ion-channel ligand-binding domain"/>
    <property type="match status" value="1"/>
</dbReference>
<gene>
    <name evidence="8" type="ORF">HOLleu_25990</name>
</gene>
<dbReference type="OrthoDB" id="6097796at2759"/>
<keyword evidence="5" id="KW-0813">Transport</keyword>
<dbReference type="Gene3D" id="1.20.58.390">
    <property type="entry name" value="Neurotransmitter-gated ion-channel transmembrane domain"/>
    <property type="match status" value="1"/>
</dbReference>
<dbReference type="PANTHER" id="PTHR18945">
    <property type="entry name" value="NEUROTRANSMITTER GATED ION CHANNEL"/>
    <property type="match status" value="1"/>
</dbReference>
<dbReference type="Proteomes" id="UP001152320">
    <property type="component" value="Chromosome 12"/>
</dbReference>
<dbReference type="AlphaFoldDB" id="A0A9Q1H4R9"/>
<evidence type="ECO:0000256" key="1">
    <source>
        <dbReference type="ARBA" id="ARBA00004141"/>
    </source>
</evidence>
<dbReference type="GO" id="GO:0004888">
    <property type="term" value="F:transmembrane signaling receptor activity"/>
    <property type="evidence" value="ECO:0007669"/>
    <property type="project" value="InterPro"/>
</dbReference>
<dbReference type="InterPro" id="IPR006029">
    <property type="entry name" value="Neurotrans-gated_channel_TM"/>
</dbReference>
<keyword evidence="9" id="KW-1185">Reference proteome</keyword>
<dbReference type="CDD" id="cd19051">
    <property type="entry name" value="LGIC_TM_cation"/>
    <property type="match status" value="1"/>
</dbReference>
<evidence type="ECO:0000256" key="5">
    <source>
        <dbReference type="RuleBase" id="RU000687"/>
    </source>
</evidence>
<dbReference type="PROSITE" id="PS00236">
    <property type="entry name" value="NEUROTR_ION_CHANNEL"/>
    <property type="match status" value="1"/>
</dbReference>
<organism evidence="8 9">
    <name type="scientific">Holothuria leucospilota</name>
    <name type="common">Black long sea cucumber</name>
    <name type="synonym">Mertensiothuria leucospilota</name>
    <dbReference type="NCBI Taxonomy" id="206669"/>
    <lineage>
        <taxon>Eukaryota</taxon>
        <taxon>Metazoa</taxon>
        <taxon>Echinodermata</taxon>
        <taxon>Eleutherozoa</taxon>
        <taxon>Echinozoa</taxon>
        <taxon>Holothuroidea</taxon>
        <taxon>Aspidochirotacea</taxon>
        <taxon>Aspidochirotida</taxon>
        <taxon>Holothuriidae</taxon>
        <taxon>Holothuria</taxon>
    </lineage>
</organism>
<dbReference type="EMBL" id="JAIZAY010000012">
    <property type="protein sequence ID" value="KAJ8032460.1"/>
    <property type="molecule type" value="Genomic_DNA"/>
</dbReference>
<dbReference type="SUPFAM" id="SSF90112">
    <property type="entry name" value="Neurotransmitter-gated ion-channel transmembrane pore"/>
    <property type="match status" value="1"/>
</dbReference>
<dbReference type="CDD" id="cd18989">
    <property type="entry name" value="LGIC_ECD_cation"/>
    <property type="match status" value="1"/>
</dbReference>
<dbReference type="InterPro" id="IPR036719">
    <property type="entry name" value="Neuro-gated_channel_TM_sf"/>
</dbReference>
<comment type="subcellular location">
    <subcellularLocation>
        <location evidence="1">Membrane</location>
        <topology evidence="1">Multi-pass membrane protein</topology>
    </subcellularLocation>
</comment>
<dbReference type="GO" id="GO:0016020">
    <property type="term" value="C:membrane"/>
    <property type="evidence" value="ECO:0007669"/>
    <property type="project" value="UniProtKB-SubCell"/>
</dbReference>
<dbReference type="InterPro" id="IPR036734">
    <property type="entry name" value="Neur_chan_lig-bd_sf"/>
</dbReference>
<keyword evidence="3 5" id="KW-1133">Transmembrane helix</keyword>
<sequence length="436" mass="49144">MMALGLVVAARYPRNAEGRVRDFLLTHSNYSARDRPVLNPNDTVYVGLQMELYAMLDLYWTDERLTWDPADFEGEDLLMMYPDEIWIPKVFLSNSLNKDALGTTSPDRGSIMLTSDGLVILGVPSVQSTQCPMDIRYFPFDTQKCPFDFLPENHIAEHMFLYVENTPTPPQLESLEWDVLNVTVFQSGFPVSNYVPNRDVIWYSAGTVCVILKRGANYYVLTLILPSTLMCILAFATFLAPPDSGERISLGVSMVLGLTVFQLLIADLLPASSKQTPVLSKYLTCNFVLACLAVPFSLMNIDIAYGDNKLRLLKYAWIRKLFLEYLPCCLSIPSYPDRVRCEIMDVKALSEMNNEAITGYDLAVVQKNLVEHSGQPVLKDRLNSSKKIKLEARTVALVMDRLVLFTFLIAFVVVVIVILVDYGNMPDVTFDNCEIT</sequence>
<proteinExistence type="inferred from homology"/>
<comment type="similarity">
    <text evidence="5">Belongs to the ligand-gated ion channel (TC 1.A.9) family.</text>
</comment>
<evidence type="ECO:0000256" key="2">
    <source>
        <dbReference type="ARBA" id="ARBA00022692"/>
    </source>
</evidence>
<feature type="transmembrane region" description="Helical" evidence="5">
    <location>
        <begin position="218"/>
        <end position="241"/>
    </location>
</feature>
<evidence type="ECO:0000259" key="7">
    <source>
        <dbReference type="Pfam" id="PF02932"/>
    </source>
</evidence>
<comment type="caution">
    <text evidence="8">The sequence shown here is derived from an EMBL/GenBank/DDBJ whole genome shotgun (WGS) entry which is preliminary data.</text>
</comment>
<evidence type="ECO:0000313" key="9">
    <source>
        <dbReference type="Proteomes" id="UP001152320"/>
    </source>
</evidence>
<feature type="domain" description="Neurotransmitter-gated ion-channel ligand-binding" evidence="6">
    <location>
        <begin position="49"/>
        <end position="171"/>
    </location>
</feature>
<evidence type="ECO:0000256" key="4">
    <source>
        <dbReference type="ARBA" id="ARBA00023136"/>
    </source>
</evidence>
<dbReference type="SUPFAM" id="SSF63712">
    <property type="entry name" value="Nicotinic receptor ligand binding domain-like"/>
    <property type="match status" value="1"/>
</dbReference>
<dbReference type="GO" id="GO:0005230">
    <property type="term" value="F:extracellular ligand-gated monoatomic ion channel activity"/>
    <property type="evidence" value="ECO:0007669"/>
    <property type="project" value="InterPro"/>
</dbReference>
<evidence type="ECO:0000256" key="3">
    <source>
        <dbReference type="ARBA" id="ARBA00022989"/>
    </source>
</evidence>
<dbReference type="InterPro" id="IPR006202">
    <property type="entry name" value="Neur_chan_lig-bd"/>
</dbReference>
<protein>
    <submittedName>
        <fullName evidence="8">Neuronal acetylcholine receptor subunit beta-3</fullName>
    </submittedName>
</protein>
<feature type="transmembrane region" description="Helical" evidence="5">
    <location>
        <begin position="402"/>
        <end position="420"/>
    </location>
</feature>
<accession>A0A9Q1H4R9</accession>
<feature type="domain" description="Neurotransmitter-gated ion-channel transmembrane" evidence="7">
    <location>
        <begin position="223"/>
        <end position="335"/>
    </location>
</feature>
<evidence type="ECO:0000259" key="6">
    <source>
        <dbReference type="Pfam" id="PF02931"/>
    </source>
</evidence>
<dbReference type="InterPro" id="IPR018000">
    <property type="entry name" value="Neurotransmitter_ion_chnl_CS"/>
</dbReference>
<evidence type="ECO:0000313" key="8">
    <source>
        <dbReference type="EMBL" id="KAJ8032460.1"/>
    </source>
</evidence>